<comment type="caution">
    <text evidence="1">The sequence shown here is derived from an EMBL/GenBank/DDBJ whole genome shotgun (WGS) entry which is preliminary data.</text>
</comment>
<name>A0A161S5F7_9BACL</name>
<sequence length="90" mass="10374">MNNKCNLKWADLSDSVKTIIEHIDINCCDEDFQVGTKLSIPYFKGRLTQEMADAILEYQFSTENLNENCYSAELQDGVLMIKFVKSSERQ</sequence>
<dbReference type="Proteomes" id="UP000076563">
    <property type="component" value="Unassembled WGS sequence"/>
</dbReference>
<reference evidence="2" key="1">
    <citation type="submission" date="2016-01" db="EMBL/GenBank/DDBJ databases">
        <title>Draft genome of Chromobacterium sp. F49.</title>
        <authorList>
            <person name="Hong K.W."/>
        </authorList>
    </citation>
    <scope>NUCLEOTIDE SEQUENCE [LARGE SCALE GENOMIC DNA]</scope>
    <source>
        <strain evidence="2">M63</strain>
    </source>
</reference>
<dbReference type="OrthoDB" id="2990388at2"/>
<proteinExistence type="predicted"/>
<protein>
    <submittedName>
        <fullName evidence="1">Uncharacterized protein</fullName>
    </submittedName>
</protein>
<dbReference type="AlphaFoldDB" id="A0A161S5F7"/>
<dbReference type="EMBL" id="LQRA01000078">
    <property type="protein sequence ID" value="KZE74365.1"/>
    <property type="molecule type" value="Genomic_DNA"/>
</dbReference>
<evidence type="ECO:0000313" key="2">
    <source>
        <dbReference type="Proteomes" id="UP000076563"/>
    </source>
</evidence>
<evidence type="ECO:0000313" key="1">
    <source>
        <dbReference type="EMBL" id="KZE74365.1"/>
    </source>
</evidence>
<accession>A0A161S5F7</accession>
<gene>
    <name evidence="1" type="ORF">AV654_29170</name>
</gene>
<keyword evidence="2" id="KW-1185">Reference proteome</keyword>
<dbReference type="RefSeq" id="WP_063185639.1">
    <property type="nucleotide sequence ID" value="NZ_LQRA01000078.1"/>
</dbReference>
<organism evidence="1 2">
    <name type="scientific">Paenibacillus elgii</name>
    <dbReference type="NCBI Taxonomy" id="189691"/>
    <lineage>
        <taxon>Bacteria</taxon>
        <taxon>Bacillati</taxon>
        <taxon>Bacillota</taxon>
        <taxon>Bacilli</taxon>
        <taxon>Bacillales</taxon>
        <taxon>Paenibacillaceae</taxon>
        <taxon>Paenibacillus</taxon>
    </lineage>
</organism>